<protein>
    <submittedName>
        <fullName evidence="11">Membrane protein</fullName>
    </submittedName>
</protein>
<dbReference type="GO" id="GO:0000103">
    <property type="term" value="P:sulfate assimilation"/>
    <property type="evidence" value="ECO:0007669"/>
    <property type="project" value="TreeGrafter"/>
</dbReference>
<evidence type="ECO:0000256" key="5">
    <source>
        <dbReference type="ARBA" id="ARBA00022605"/>
    </source>
</evidence>
<evidence type="ECO:0000256" key="3">
    <source>
        <dbReference type="ARBA" id="ARBA00022475"/>
    </source>
</evidence>
<evidence type="ECO:0000313" key="11">
    <source>
        <dbReference type="EMBL" id="GLJ61078.1"/>
    </source>
</evidence>
<feature type="transmembrane region" description="Helical" evidence="10">
    <location>
        <begin position="66"/>
        <end position="99"/>
    </location>
</feature>
<feature type="transmembrane region" description="Helical" evidence="10">
    <location>
        <begin position="136"/>
        <end position="156"/>
    </location>
</feature>
<proteinExistence type="predicted"/>
<dbReference type="AlphaFoldDB" id="A0A9W6LWC4"/>
<evidence type="ECO:0000313" key="12">
    <source>
        <dbReference type="Proteomes" id="UP001142462"/>
    </source>
</evidence>
<keyword evidence="5" id="KW-0028">Amino-acid biosynthesis</keyword>
<dbReference type="GO" id="GO:0005886">
    <property type="term" value="C:plasma membrane"/>
    <property type="evidence" value="ECO:0007669"/>
    <property type="project" value="TreeGrafter"/>
</dbReference>
<dbReference type="InterPro" id="IPR050480">
    <property type="entry name" value="CysZ-like"/>
</dbReference>
<feature type="transmembrane region" description="Helical" evidence="10">
    <location>
        <begin position="203"/>
        <end position="228"/>
    </location>
</feature>
<keyword evidence="3" id="KW-1003">Cell membrane</keyword>
<organism evidence="11 12">
    <name type="scientific">Microbacterium barkeri</name>
    <dbReference type="NCBI Taxonomy" id="33917"/>
    <lineage>
        <taxon>Bacteria</taxon>
        <taxon>Bacillati</taxon>
        <taxon>Actinomycetota</taxon>
        <taxon>Actinomycetes</taxon>
        <taxon>Micrococcales</taxon>
        <taxon>Microbacteriaceae</taxon>
        <taxon>Microbacterium</taxon>
    </lineage>
</organism>
<evidence type="ECO:0000256" key="6">
    <source>
        <dbReference type="ARBA" id="ARBA00022692"/>
    </source>
</evidence>
<reference evidence="11" key="2">
    <citation type="submission" date="2023-01" db="EMBL/GenBank/DDBJ databases">
        <authorList>
            <person name="Sun Q."/>
            <person name="Evtushenko L."/>
        </authorList>
    </citation>
    <scope>NUCLEOTIDE SEQUENCE</scope>
    <source>
        <strain evidence="11">VKM Ac-1020</strain>
    </source>
</reference>
<keyword evidence="7 10" id="KW-1133">Transmembrane helix</keyword>
<dbReference type="PANTHER" id="PTHR37468">
    <property type="entry name" value="SULFATE TRANSPORTER CYSZ"/>
    <property type="match status" value="1"/>
</dbReference>
<evidence type="ECO:0000256" key="10">
    <source>
        <dbReference type="SAM" id="Phobius"/>
    </source>
</evidence>
<gene>
    <name evidence="11" type="ORF">GCM10017576_12070</name>
</gene>
<dbReference type="EMBL" id="BSEJ01000004">
    <property type="protein sequence ID" value="GLJ61078.1"/>
    <property type="molecule type" value="Genomic_DNA"/>
</dbReference>
<keyword evidence="8" id="KW-0764">Sulfate transport</keyword>
<keyword evidence="6 10" id="KW-0812">Transmembrane</keyword>
<keyword evidence="2" id="KW-0813">Transport</keyword>
<evidence type="ECO:0000256" key="9">
    <source>
        <dbReference type="ARBA" id="ARBA00023136"/>
    </source>
</evidence>
<evidence type="ECO:0000256" key="2">
    <source>
        <dbReference type="ARBA" id="ARBA00022448"/>
    </source>
</evidence>
<evidence type="ECO:0000256" key="4">
    <source>
        <dbReference type="ARBA" id="ARBA00022519"/>
    </source>
</evidence>
<feature type="transmembrane region" description="Helical" evidence="10">
    <location>
        <begin position="26"/>
        <end position="54"/>
    </location>
</feature>
<accession>A0A9W6LWC4</accession>
<evidence type="ECO:0000256" key="1">
    <source>
        <dbReference type="ARBA" id="ARBA00004141"/>
    </source>
</evidence>
<keyword evidence="9 10" id="KW-0472">Membrane</keyword>
<dbReference type="PANTHER" id="PTHR37468:SF1">
    <property type="entry name" value="SULFATE TRANSPORTER CYSZ"/>
    <property type="match status" value="1"/>
</dbReference>
<dbReference type="Pfam" id="PF07264">
    <property type="entry name" value="EI24"/>
    <property type="match status" value="1"/>
</dbReference>
<dbReference type="RefSeq" id="WP_271172786.1">
    <property type="nucleotide sequence ID" value="NZ_BSEJ01000004.1"/>
</dbReference>
<comment type="subcellular location">
    <subcellularLocation>
        <location evidence="1">Membrane</location>
        <topology evidence="1">Multi-pass membrane protein</topology>
    </subcellularLocation>
</comment>
<dbReference type="GO" id="GO:0009675">
    <property type="term" value="F:high-affinity sulfate:proton symporter activity"/>
    <property type="evidence" value="ECO:0007669"/>
    <property type="project" value="TreeGrafter"/>
</dbReference>
<dbReference type="Proteomes" id="UP001142462">
    <property type="component" value="Unassembled WGS sequence"/>
</dbReference>
<evidence type="ECO:0000256" key="7">
    <source>
        <dbReference type="ARBA" id="ARBA00022989"/>
    </source>
</evidence>
<keyword evidence="4" id="KW-0997">Cell inner membrane</keyword>
<dbReference type="InterPro" id="IPR059112">
    <property type="entry name" value="CysZ/EI24"/>
</dbReference>
<comment type="caution">
    <text evidence="11">The sequence shown here is derived from an EMBL/GenBank/DDBJ whole genome shotgun (WGS) entry which is preliminary data.</text>
</comment>
<reference evidence="11" key="1">
    <citation type="journal article" date="2014" name="Int. J. Syst. Evol. Microbiol.">
        <title>Complete genome sequence of Corynebacterium casei LMG S-19264T (=DSM 44701T), isolated from a smear-ripened cheese.</title>
        <authorList>
            <consortium name="US DOE Joint Genome Institute (JGI-PGF)"/>
            <person name="Walter F."/>
            <person name="Albersmeier A."/>
            <person name="Kalinowski J."/>
            <person name="Ruckert C."/>
        </authorList>
    </citation>
    <scope>NUCLEOTIDE SEQUENCE</scope>
    <source>
        <strain evidence="11">VKM Ac-1020</strain>
    </source>
</reference>
<keyword evidence="12" id="KW-1185">Reference proteome</keyword>
<evidence type="ECO:0000256" key="8">
    <source>
        <dbReference type="ARBA" id="ARBA00023032"/>
    </source>
</evidence>
<dbReference type="GO" id="GO:0019344">
    <property type="term" value="P:cysteine biosynthetic process"/>
    <property type="evidence" value="ECO:0007669"/>
    <property type="project" value="TreeGrafter"/>
</dbReference>
<name>A0A9W6LWC4_9MICO</name>
<sequence length="251" mass="25975">MSEFWAGVRTLLEGFGWWRRDPRVMAAALITAAIVGAAMAAALITLGALLPAIAEDLTPWAEDWAAIWTILVRVLIGAAVLAGGLVVAVTTFTALTLLVGEPFYDRVWRSVEAARTGSVPESAYGLWRSVADSASLIARGLAIAVASVALGFVPVVGAPLAAVVGAALSGWVLSDELTARALSARGIGAQERRALRRESRARVAGFGMATHVCLLVPLGAIVAMPAAVAGSTLLAHTLLERRSAQSSSARG</sequence>